<reference evidence="3" key="1">
    <citation type="journal article" date="2019" name="Int. J. Syst. Evol. Microbiol.">
        <title>The Global Catalogue of Microorganisms (GCM) 10K type strain sequencing project: providing services to taxonomists for standard genome sequencing and annotation.</title>
        <authorList>
            <consortium name="The Broad Institute Genomics Platform"/>
            <consortium name="The Broad Institute Genome Sequencing Center for Infectious Disease"/>
            <person name="Wu L."/>
            <person name="Ma J."/>
        </authorList>
    </citation>
    <scope>NUCLEOTIDE SEQUENCE [LARGE SCALE GENOMIC DNA]</scope>
    <source>
        <strain evidence="3">JCM 31319</strain>
    </source>
</reference>
<evidence type="ECO:0000313" key="2">
    <source>
        <dbReference type="EMBL" id="MFD1186596.1"/>
    </source>
</evidence>
<sequence>MDITLAQYIKKRNGISMGSPRSLRNNLYRSLGAKNFSTFWNYWNPIFGYYLGKYIFKPLKRTFPVSLSLILTFVFCGLIHDAVTIIVRGETSWFFSIWFLFMGLAVLLSKALHHDFSRNVWIVRAFINLALISVCLVLTIYFTATCLYIPI</sequence>
<protein>
    <submittedName>
        <fullName evidence="2">Acyltransferase</fullName>
    </submittedName>
</protein>
<proteinExistence type="predicted"/>
<dbReference type="GO" id="GO:0016746">
    <property type="term" value="F:acyltransferase activity"/>
    <property type="evidence" value="ECO:0007669"/>
    <property type="project" value="UniProtKB-KW"/>
</dbReference>
<dbReference type="Proteomes" id="UP001597094">
    <property type="component" value="Unassembled WGS sequence"/>
</dbReference>
<keyword evidence="3" id="KW-1185">Reference proteome</keyword>
<comment type="caution">
    <text evidence="2">The sequence shown here is derived from an EMBL/GenBank/DDBJ whole genome shotgun (WGS) entry which is preliminary data.</text>
</comment>
<keyword evidence="1" id="KW-1133">Transmembrane helix</keyword>
<feature type="transmembrane region" description="Helical" evidence="1">
    <location>
        <begin position="125"/>
        <end position="150"/>
    </location>
</feature>
<dbReference type="RefSeq" id="WP_377526873.1">
    <property type="nucleotide sequence ID" value="NZ_JBHTLD010000079.1"/>
</dbReference>
<keyword evidence="2" id="KW-0808">Transferase</keyword>
<dbReference type="EMBL" id="JBHTLD010000079">
    <property type="protein sequence ID" value="MFD1186596.1"/>
    <property type="molecule type" value="Genomic_DNA"/>
</dbReference>
<keyword evidence="1" id="KW-0812">Transmembrane</keyword>
<gene>
    <name evidence="2" type="ORF">ACFQ2O_10290</name>
</gene>
<keyword evidence="1" id="KW-0472">Membrane</keyword>
<organism evidence="2 3">
    <name type="scientific">Pontibacter rugosus</name>
    <dbReference type="NCBI Taxonomy" id="1745966"/>
    <lineage>
        <taxon>Bacteria</taxon>
        <taxon>Pseudomonadati</taxon>
        <taxon>Bacteroidota</taxon>
        <taxon>Cytophagia</taxon>
        <taxon>Cytophagales</taxon>
        <taxon>Hymenobacteraceae</taxon>
        <taxon>Pontibacter</taxon>
    </lineage>
</organism>
<evidence type="ECO:0000313" key="3">
    <source>
        <dbReference type="Proteomes" id="UP001597094"/>
    </source>
</evidence>
<accession>A0ABW3SRM8</accession>
<feature type="transmembrane region" description="Helical" evidence="1">
    <location>
        <begin position="93"/>
        <end position="113"/>
    </location>
</feature>
<name>A0ABW3SRM8_9BACT</name>
<evidence type="ECO:0000256" key="1">
    <source>
        <dbReference type="SAM" id="Phobius"/>
    </source>
</evidence>
<keyword evidence="2" id="KW-0012">Acyltransferase</keyword>
<feature type="transmembrane region" description="Helical" evidence="1">
    <location>
        <begin position="63"/>
        <end position="87"/>
    </location>
</feature>